<dbReference type="PANTHER" id="PTHR11692">
    <property type="entry name" value="BIFUNCTIONAL PURINE BIOSYNTHESIS PROTEIN PURH"/>
    <property type="match status" value="1"/>
</dbReference>
<dbReference type="InterPro" id="IPR024051">
    <property type="entry name" value="AICAR_Tfase_dup_dom_sf"/>
</dbReference>
<dbReference type="GO" id="GO:0005829">
    <property type="term" value="C:cytosol"/>
    <property type="evidence" value="ECO:0007669"/>
    <property type="project" value="TreeGrafter"/>
</dbReference>
<dbReference type="InterPro" id="IPR016193">
    <property type="entry name" value="Cytidine_deaminase-like"/>
</dbReference>
<name>A0A6G1C4L0_9ORYZ</name>
<dbReference type="Gene3D" id="3.40.140.20">
    <property type="match status" value="1"/>
</dbReference>
<dbReference type="PANTHER" id="PTHR11692:SF1">
    <property type="entry name" value="AICARFT_IMPCHASE BIENZYME FAMILY PROTEIN"/>
    <property type="match status" value="1"/>
</dbReference>
<dbReference type="InterPro" id="IPR002695">
    <property type="entry name" value="PurH-like"/>
</dbReference>
<comment type="caution">
    <text evidence="1">The sequence shown here is derived from an EMBL/GenBank/DDBJ whole genome shotgun (WGS) entry which is preliminary data.</text>
</comment>
<sequence>MISSVCLDNRGYLLDYYHHNQKKANAAAHLSEDDDLEALAHKGIMKEANLMCELVRKGYKDENGYGIRGNTAGKLTINESDVETCSRKDPVKNDNLAGRDEISKTSTDMNCSKEDLMRGRSLEEREKKRIHEDEEIDNVARKTARDQGVAENSDESWCNSVPAWLDAVEEACQNGIGIIAKPGGSRKDKDAVDCCNKYGVSLVFTGVRRFKH</sequence>
<dbReference type="SUPFAM" id="SSF53927">
    <property type="entry name" value="Cytidine deaminase-like"/>
    <property type="match status" value="1"/>
</dbReference>
<organism evidence="1 2">
    <name type="scientific">Oryza meyeriana var. granulata</name>
    <dbReference type="NCBI Taxonomy" id="110450"/>
    <lineage>
        <taxon>Eukaryota</taxon>
        <taxon>Viridiplantae</taxon>
        <taxon>Streptophyta</taxon>
        <taxon>Embryophyta</taxon>
        <taxon>Tracheophyta</taxon>
        <taxon>Spermatophyta</taxon>
        <taxon>Magnoliopsida</taxon>
        <taxon>Liliopsida</taxon>
        <taxon>Poales</taxon>
        <taxon>Poaceae</taxon>
        <taxon>BOP clade</taxon>
        <taxon>Oryzoideae</taxon>
        <taxon>Oryzeae</taxon>
        <taxon>Oryzinae</taxon>
        <taxon>Oryza</taxon>
        <taxon>Oryza meyeriana</taxon>
    </lineage>
</organism>
<keyword evidence="2" id="KW-1185">Reference proteome</keyword>
<dbReference type="EMBL" id="SPHZ02000011">
    <property type="protein sequence ID" value="KAF0894493.1"/>
    <property type="molecule type" value="Genomic_DNA"/>
</dbReference>
<proteinExistence type="predicted"/>
<dbReference type="GO" id="GO:0006189">
    <property type="term" value="P:'de novo' IMP biosynthetic process"/>
    <property type="evidence" value="ECO:0007669"/>
    <property type="project" value="TreeGrafter"/>
</dbReference>
<dbReference type="GO" id="GO:0003937">
    <property type="term" value="F:IMP cyclohydrolase activity"/>
    <property type="evidence" value="ECO:0007669"/>
    <property type="project" value="InterPro"/>
</dbReference>
<accession>A0A6G1C4L0</accession>
<dbReference type="GO" id="GO:0004643">
    <property type="term" value="F:phosphoribosylaminoimidazolecarboxamide formyltransferase activity"/>
    <property type="evidence" value="ECO:0007669"/>
    <property type="project" value="InterPro"/>
</dbReference>
<dbReference type="AlphaFoldDB" id="A0A6G1C4L0"/>
<gene>
    <name evidence="1" type="ORF">E2562_039271</name>
</gene>
<dbReference type="Proteomes" id="UP000479710">
    <property type="component" value="Unassembled WGS sequence"/>
</dbReference>
<evidence type="ECO:0000313" key="2">
    <source>
        <dbReference type="Proteomes" id="UP000479710"/>
    </source>
</evidence>
<evidence type="ECO:0000313" key="1">
    <source>
        <dbReference type="EMBL" id="KAF0894493.1"/>
    </source>
</evidence>
<dbReference type="OrthoDB" id="1710200at2759"/>
<protein>
    <submittedName>
        <fullName evidence="1">Uncharacterized protein</fullName>
    </submittedName>
</protein>
<reference evidence="1 2" key="1">
    <citation type="submission" date="2019-11" db="EMBL/GenBank/DDBJ databases">
        <title>Whole genome sequence of Oryza granulata.</title>
        <authorList>
            <person name="Li W."/>
        </authorList>
    </citation>
    <scope>NUCLEOTIDE SEQUENCE [LARGE SCALE GENOMIC DNA]</scope>
    <source>
        <strain evidence="2">cv. Menghai</strain>
        <tissue evidence="1">Leaf</tissue>
    </source>
</reference>